<keyword evidence="2" id="KW-1185">Reference proteome</keyword>
<proteinExistence type="predicted"/>
<reference evidence="1" key="1">
    <citation type="submission" date="2022-07" db="EMBL/GenBank/DDBJ databases">
        <title>Chromosome-level genome of Muraenolepis orangiensis.</title>
        <authorList>
            <person name="Kim J."/>
        </authorList>
    </citation>
    <scope>NUCLEOTIDE SEQUENCE</scope>
    <source>
        <strain evidence="1">KU_S4_2022</strain>
        <tissue evidence="1">Muscle</tissue>
    </source>
</reference>
<name>A0A9Q0I7T9_9TELE</name>
<dbReference type="Proteomes" id="UP001148018">
    <property type="component" value="Unassembled WGS sequence"/>
</dbReference>
<protein>
    <submittedName>
        <fullName evidence="1">Uncharacterized protein</fullName>
    </submittedName>
</protein>
<dbReference type="EMBL" id="JANIIK010000115">
    <property type="protein sequence ID" value="KAJ3588984.1"/>
    <property type="molecule type" value="Genomic_DNA"/>
</dbReference>
<evidence type="ECO:0000313" key="2">
    <source>
        <dbReference type="Proteomes" id="UP001148018"/>
    </source>
</evidence>
<comment type="caution">
    <text evidence="1">The sequence shown here is derived from an EMBL/GenBank/DDBJ whole genome shotgun (WGS) entry which is preliminary data.</text>
</comment>
<accession>A0A9Q0I7T9</accession>
<sequence>MEFNPLDYDYDSDSVDVGDSASNAAWGLPFEAFPGAVDEDDLYYVPERRPSLDLGTESSPGDSSPWW</sequence>
<dbReference type="AlphaFoldDB" id="A0A9Q0I7T9"/>
<gene>
    <name evidence="1" type="ORF">NHX12_009834</name>
</gene>
<organism evidence="1 2">
    <name type="scientific">Muraenolepis orangiensis</name>
    <name type="common">Patagonian moray cod</name>
    <dbReference type="NCBI Taxonomy" id="630683"/>
    <lineage>
        <taxon>Eukaryota</taxon>
        <taxon>Metazoa</taxon>
        <taxon>Chordata</taxon>
        <taxon>Craniata</taxon>
        <taxon>Vertebrata</taxon>
        <taxon>Euteleostomi</taxon>
        <taxon>Actinopterygii</taxon>
        <taxon>Neopterygii</taxon>
        <taxon>Teleostei</taxon>
        <taxon>Neoteleostei</taxon>
        <taxon>Acanthomorphata</taxon>
        <taxon>Zeiogadaria</taxon>
        <taxon>Gadariae</taxon>
        <taxon>Gadiformes</taxon>
        <taxon>Muraenolepidoidei</taxon>
        <taxon>Muraenolepididae</taxon>
        <taxon>Muraenolepis</taxon>
    </lineage>
</organism>
<evidence type="ECO:0000313" key="1">
    <source>
        <dbReference type="EMBL" id="KAJ3588984.1"/>
    </source>
</evidence>